<dbReference type="PANTHER" id="PTHR11956:SF5">
    <property type="entry name" value="ARGININE--TRNA LIGASE, CYTOPLASMIC"/>
    <property type="match status" value="1"/>
</dbReference>
<protein>
    <recommendedName>
        <fullName evidence="2">arginine--tRNA ligase</fullName>
        <ecNumber evidence="2">6.1.1.19</ecNumber>
    </recommendedName>
</protein>
<feature type="non-terminal residue" evidence="10">
    <location>
        <position position="1"/>
    </location>
</feature>
<name>A0A7R8WR38_9CRUS</name>
<evidence type="ECO:0000256" key="6">
    <source>
        <dbReference type="ARBA" id="ARBA00022917"/>
    </source>
</evidence>
<organism evidence="10">
    <name type="scientific">Cyprideis torosa</name>
    <dbReference type="NCBI Taxonomy" id="163714"/>
    <lineage>
        <taxon>Eukaryota</taxon>
        <taxon>Metazoa</taxon>
        <taxon>Ecdysozoa</taxon>
        <taxon>Arthropoda</taxon>
        <taxon>Crustacea</taxon>
        <taxon>Oligostraca</taxon>
        <taxon>Ostracoda</taxon>
        <taxon>Podocopa</taxon>
        <taxon>Podocopida</taxon>
        <taxon>Cytherocopina</taxon>
        <taxon>Cytheroidea</taxon>
        <taxon>Cytherideidae</taxon>
        <taxon>Cyprideis</taxon>
    </lineage>
</organism>
<dbReference type="Pfam" id="PF00750">
    <property type="entry name" value="tRNA-synt_1d"/>
    <property type="match status" value="1"/>
</dbReference>
<dbReference type="GO" id="GO:0005524">
    <property type="term" value="F:ATP binding"/>
    <property type="evidence" value="ECO:0007669"/>
    <property type="project" value="UniProtKB-KW"/>
</dbReference>
<dbReference type="OrthoDB" id="68056at2759"/>
<dbReference type="SUPFAM" id="SSF52374">
    <property type="entry name" value="Nucleotidylyl transferase"/>
    <property type="match status" value="1"/>
</dbReference>
<keyword evidence="5 9" id="KW-0067">ATP-binding</keyword>
<evidence type="ECO:0000256" key="8">
    <source>
        <dbReference type="ARBA" id="ARBA00049339"/>
    </source>
</evidence>
<dbReference type="SUPFAM" id="SSF47323">
    <property type="entry name" value="Anticodon-binding domain of a subclass of class I aminoacyl-tRNA synthetases"/>
    <property type="match status" value="1"/>
</dbReference>
<dbReference type="Gene3D" id="3.40.50.620">
    <property type="entry name" value="HUPs"/>
    <property type="match status" value="1"/>
</dbReference>
<dbReference type="GO" id="GO:0006420">
    <property type="term" value="P:arginyl-tRNA aminoacylation"/>
    <property type="evidence" value="ECO:0007669"/>
    <property type="project" value="InterPro"/>
</dbReference>
<evidence type="ECO:0000256" key="5">
    <source>
        <dbReference type="ARBA" id="ARBA00022840"/>
    </source>
</evidence>
<keyword evidence="7 9" id="KW-0030">Aminoacyl-tRNA synthetase</keyword>
<comment type="similarity">
    <text evidence="1 9">Belongs to the class-I aminoacyl-tRNA synthetase family.</text>
</comment>
<dbReference type="GO" id="GO:0004814">
    <property type="term" value="F:arginine-tRNA ligase activity"/>
    <property type="evidence" value="ECO:0007669"/>
    <property type="project" value="UniProtKB-EC"/>
</dbReference>
<keyword evidence="6 9" id="KW-0648">Protein biosynthesis</keyword>
<evidence type="ECO:0000313" key="10">
    <source>
        <dbReference type="EMBL" id="CAD7236548.1"/>
    </source>
</evidence>
<dbReference type="EMBL" id="OB679834">
    <property type="protein sequence ID" value="CAD7236548.1"/>
    <property type="molecule type" value="Genomic_DNA"/>
</dbReference>
<comment type="catalytic activity">
    <reaction evidence="8">
        <text>tRNA(Arg) + L-arginine + ATP = L-arginyl-tRNA(Arg) + AMP + diphosphate</text>
        <dbReference type="Rhea" id="RHEA:20301"/>
        <dbReference type="Rhea" id="RHEA-COMP:9658"/>
        <dbReference type="Rhea" id="RHEA-COMP:9673"/>
        <dbReference type="ChEBI" id="CHEBI:30616"/>
        <dbReference type="ChEBI" id="CHEBI:32682"/>
        <dbReference type="ChEBI" id="CHEBI:33019"/>
        <dbReference type="ChEBI" id="CHEBI:78442"/>
        <dbReference type="ChEBI" id="CHEBI:78513"/>
        <dbReference type="ChEBI" id="CHEBI:456215"/>
        <dbReference type="EC" id="6.1.1.19"/>
    </reaction>
</comment>
<dbReference type="EC" id="6.1.1.19" evidence="2"/>
<dbReference type="InterPro" id="IPR014729">
    <property type="entry name" value="Rossmann-like_a/b/a_fold"/>
</dbReference>
<dbReference type="InterPro" id="IPR009080">
    <property type="entry name" value="tRNAsynth_Ia_anticodon-bd"/>
</dbReference>
<evidence type="ECO:0000256" key="4">
    <source>
        <dbReference type="ARBA" id="ARBA00022741"/>
    </source>
</evidence>
<sequence length="353" mass="40387">MVAWELKANGATPESEGQKGDHFVGHYYVVYDQIYRSQVAELIGKGLTEEEAKQKAPILLEARETLRKWEAGDADTRAIWKSMNAWVYDGFAKTYERLGISFDLEQYESQTYLLGKDIVDKGLRDGLFYKEEDGSVWVDLEKEGLDKKLLLRSDGTSVYMTQDLGTAVERLDKFDVDRLIYTVGNEQDYHFEVLFKILKILGYETRDRLQHLSYAMVQLPDGKMKSREGNVVDADDLMAQMHETAAEISAERGRLDGLSESEKSDLCEKVGLAALKFHILKIDPKKGEVLPQEKKLICLRESYPEVLQRAATELNPALMANYAYDLVKEFNHYYQSTPILVEDRNLASWRLGL</sequence>
<dbReference type="Gene3D" id="1.10.730.10">
    <property type="entry name" value="Isoleucyl-tRNA Synthetase, Domain 1"/>
    <property type="match status" value="1"/>
</dbReference>
<keyword evidence="4 9" id="KW-0547">Nucleotide-binding</keyword>
<reference evidence="10" key="1">
    <citation type="submission" date="2020-11" db="EMBL/GenBank/DDBJ databases">
        <authorList>
            <person name="Tran Van P."/>
        </authorList>
    </citation>
    <scope>NUCLEOTIDE SEQUENCE</scope>
</reference>
<proteinExistence type="inferred from homology"/>
<dbReference type="InterPro" id="IPR035684">
    <property type="entry name" value="ArgRS_core"/>
</dbReference>
<evidence type="ECO:0000256" key="3">
    <source>
        <dbReference type="ARBA" id="ARBA00022598"/>
    </source>
</evidence>
<evidence type="ECO:0000256" key="1">
    <source>
        <dbReference type="ARBA" id="ARBA00005594"/>
    </source>
</evidence>
<evidence type="ECO:0000256" key="9">
    <source>
        <dbReference type="RuleBase" id="RU363038"/>
    </source>
</evidence>
<dbReference type="AlphaFoldDB" id="A0A7R8WR38"/>
<dbReference type="InterPro" id="IPR008909">
    <property type="entry name" value="DALR_anticod-bd"/>
</dbReference>
<dbReference type="SMART" id="SM00836">
    <property type="entry name" value="DALR_1"/>
    <property type="match status" value="1"/>
</dbReference>
<accession>A0A7R8WR38</accession>
<dbReference type="Pfam" id="PF05746">
    <property type="entry name" value="DALR_1"/>
    <property type="match status" value="1"/>
</dbReference>
<dbReference type="PANTHER" id="PTHR11956">
    <property type="entry name" value="ARGINYL-TRNA SYNTHETASE"/>
    <property type="match status" value="1"/>
</dbReference>
<dbReference type="InterPro" id="IPR001278">
    <property type="entry name" value="Arg-tRNA-ligase"/>
</dbReference>
<evidence type="ECO:0000256" key="2">
    <source>
        <dbReference type="ARBA" id="ARBA00012837"/>
    </source>
</evidence>
<gene>
    <name evidence="10" type="ORF">CTOB1V02_LOCUS14363</name>
</gene>
<keyword evidence="3 9" id="KW-0436">Ligase</keyword>
<evidence type="ECO:0000256" key="7">
    <source>
        <dbReference type="ARBA" id="ARBA00023146"/>
    </source>
</evidence>